<proteinExistence type="predicted"/>
<protein>
    <submittedName>
        <fullName evidence="2">Glycogen debranching enzyme</fullName>
    </submittedName>
</protein>
<accession>A0A846MXQ1</accession>
<keyword evidence="1" id="KW-0732">Signal</keyword>
<dbReference type="AlphaFoldDB" id="A0A846MXQ1"/>
<gene>
    <name evidence="2" type="ORF">FHS83_001337</name>
</gene>
<comment type="caution">
    <text evidence="2">The sequence shown here is derived from an EMBL/GenBank/DDBJ whole genome shotgun (WGS) entry which is preliminary data.</text>
</comment>
<keyword evidence="3" id="KW-1185">Reference proteome</keyword>
<dbReference type="EMBL" id="JAASRM010000001">
    <property type="protein sequence ID" value="NIK88019.1"/>
    <property type="molecule type" value="Genomic_DNA"/>
</dbReference>
<organism evidence="2 3">
    <name type="scientific">Rhizomicrobium palustre</name>
    <dbReference type="NCBI Taxonomy" id="189966"/>
    <lineage>
        <taxon>Bacteria</taxon>
        <taxon>Pseudomonadati</taxon>
        <taxon>Pseudomonadota</taxon>
        <taxon>Alphaproteobacteria</taxon>
        <taxon>Micropepsales</taxon>
        <taxon>Micropepsaceae</taxon>
        <taxon>Rhizomicrobium</taxon>
    </lineage>
</organism>
<reference evidence="2 3" key="1">
    <citation type="submission" date="2020-03" db="EMBL/GenBank/DDBJ databases">
        <title>Genomic Encyclopedia of Type Strains, Phase IV (KMG-IV): sequencing the most valuable type-strain genomes for metagenomic binning, comparative biology and taxonomic classification.</title>
        <authorList>
            <person name="Goeker M."/>
        </authorList>
    </citation>
    <scope>NUCLEOTIDE SEQUENCE [LARGE SCALE GENOMIC DNA]</scope>
    <source>
        <strain evidence="2 3">DSM 19867</strain>
    </source>
</reference>
<feature type="signal peptide" evidence="1">
    <location>
        <begin position="1"/>
        <end position="22"/>
    </location>
</feature>
<dbReference type="Proteomes" id="UP000570514">
    <property type="component" value="Unassembled WGS sequence"/>
</dbReference>
<name>A0A846MXQ1_9PROT</name>
<feature type="chain" id="PRO_5032374054" evidence="1">
    <location>
        <begin position="23"/>
        <end position="676"/>
    </location>
</feature>
<dbReference type="RefSeq" id="WP_167082107.1">
    <property type="nucleotide sequence ID" value="NZ_BAAADC010000001.1"/>
</dbReference>
<evidence type="ECO:0000313" key="3">
    <source>
        <dbReference type="Proteomes" id="UP000570514"/>
    </source>
</evidence>
<evidence type="ECO:0000256" key="1">
    <source>
        <dbReference type="SAM" id="SignalP"/>
    </source>
</evidence>
<sequence length="676" mass="73312">MRLKTIAAAGFAVLALSATTVAKTDVDFALSEGLNLNLIARDGPVAAHVLARAGTSPRLIVAFPAGNSGAGIWFKPLATKAEWRQLRAPEPLRLRDGKDRSLYGVRVSFETTARRLEPSEAVLSSVRVLRDYEIDKTLPEELKAAPTVAGNTITYARDRLDGKAGYLMKLVVDEGKLENGALVAPAQGRLRLTLIAASGETPLTPLEGGALLNSKHMQDDAAVRALTFLSYREKFLAGSWRFNTYFGRDTLMSVRLLMPVLAPEAVETGLRSVLTRLSPKGEVAHEEDIGEFAILDHRRAGQGLSDAPVYDYKMIDGDFMLAPVMENWLSDPRAKNRAAGLLAQSDGAHKLGDALVRNLKHVVESARGFAETPRYDRLIALKQGMSAGQWRDSNTGLGGGRYPYDVNAVFVPAALRATIKLVRSGVLDPYLTAEDHQTLAEATRMESVWSREAPKLFEIALPAGVAAKSVSAYAMAERVPERPALAALHGAPLRFNALALKDDGTPVKVENSDIGFALLFAEPSISELSQAADLIARPFPAGLMTGAGMLVANPAFEADETRALFHRNAYHGTVIWSWQQAVAAAGLERQLQRKDLPVPVRRKLETAQTRLWAAITSAKRMRSSELWSWDYSGGAYHIVPFGAAQGDADESNALQLWSTVFLALHPASAKTLESVH</sequence>
<evidence type="ECO:0000313" key="2">
    <source>
        <dbReference type="EMBL" id="NIK88019.1"/>
    </source>
</evidence>